<accession>A0A813QDT0</accession>
<keyword evidence="2" id="KW-0812">Transmembrane</keyword>
<evidence type="ECO:0000256" key="1">
    <source>
        <dbReference type="ARBA" id="ARBA00008455"/>
    </source>
</evidence>
<evidence type="ECO:0000313" key="7">
    <source>
        <dbReference type="Proteomes" id="UP000663854"/>
    </source>
</evidence>
<protein>
    <recommendedName>
        <fullName evidence="4">Peptidase C1A papain C-terminal domain-containing protein</fullName>
    </recommendedName>
</protein>
<evidence type="ECO:0000313" key="8">
    <source>
        <dbReference type="Proteomes" id="UP000663870"/>
    </source>
</evidence>
<gene>
    <name evidence="6" type="ORF">JXQ802_LOCUS21203</name>
    <name evidence="5" type="ORF">PYM288_LOCUS2832</name>
</gene>
<keyword evidence="8" id="KW-1185">Reference proteome</keyword>
<feature type="domain" description="Peptidase C1A papain C-terminal" evidence="4">
    <location>
        <begin position="751"/>
        <end position="963"/>
    </location>
</feature>
<dbReference type="AlphaFoldDB" id="A0A813QDT0"/>
<feature type="signal peptide" evidence="3">
    <location>
        <begin position="1"/>
        <end position="22"/>
    </location>
</feature>
<name>A0A813QDT0_9BILA</name>
<dbReference type="EMBL" id="CAJNOL010000619">
    <property type="protein sequence ID" value="CAF1140754.1"/>
    <property type="molecule type" value="Genomic_DNA"/>
</dbReference>
<evidence type="ECO:0000313" key="5">
    <source>
        <dbReference type="EMBL" id="CAF0765642.1"/>
    </source>
</evidence>
<keyword evidence="2" id="KW-0472">Membrane</keyword>
<feature type="chain" id="PRO_5035597426" description="Peptidase C1A papain C-terminal domain-containing protein" evidence="3">
    <location>
        <begin position="23"/>
        <end position="1144"/>
    </location>
</feature>
<dbReference type="Gene3D" id="3.90.70.10">
    <property type="entry name" value="Cysteine proteinases"/>
    <property type="match status" value="1"/>
</dbReference>
<dbReference type="InterPro" id="IPR000668">
    <property type="entry name" value="Peptidase_C1A_C"/>
</dbReference>
<keyword evidence="2" id="KW-1133">Transmembrane helix</keyword>
<comment type="caution">
    <text evidence="5">The sequence shown here is derived from an EMBL/GenBank/DDBJ whole genome shotgun (WGS) entry which is preliminary data.</text>
</comment>
<proteinExistence type="inferred from homology"/>
<comment type="similarity">
    <text evidence="1">Belongs to the peptidase C1 family.</text>
</comment>
<feature type="transmembrane region" description="Helical" evidence="2">
    <location>
        <begin position="577"/>
        <end position="609"/>
    </location>
</feature>
<dbReference type="Proteomes" id="UP000663854">
    <property type="component" value="Unassembled WGS sequence"/>
</dbReference>
<evidence type="ECO:0000259" key="4">
    <source>
        <dbReference type="SMART" id="SM00645"/>
    </source>
</evidence>
<dbReference type="PROSITE" id="PS00639">
    <property type="entry name" value="THIOL_PROTEASE_HIS"/>
    <property type="match status" value="1"/>
</dbReference>
<dbReference type="EMBL" id="CAJNOH010000019">
    <property type="protein sequence ID" value="CAF0765642.1"/>
    <property type="molecule type" value="Genomic_DNA"/>
</dbReference>
<dbReference type="CDD" id="cd02619">
    <property type="entry name" value="Peptidase_C1"/>
    <property type="match status" value="1"/>
</dbReference>
<dbReference type="Proteomes" id="UP000663870">
    <property type="component" value="Unassembled WGS sequence"/>
</dbReference>
<dbReference type="Pfam" id="PF00112">
    <property type="entry name" value="Peptidase_C1"/>
    <property type="match status" value="1"/>
</dbReference>
<dbReference type="InterPro" id="IPR013128">
    <property type="entry name" value="Peptidase_C1A"/>
</dbReference>
<dbReference type="PANTHER" id="PTHR12411">
    <property type="entry name" value="CYSTEINE PROTEASE FAMILY C1-RELATED"/>
    <property type="match status" value="1"/>
</dbReference>
<dbReference type="InterPro" id="IPR025660">
    <property type="entry name" value="Pept_his_AS"/>
</dbReference>
<organism evidence="5 7">
    <name type="scientific">Rotaria sordida</name>
    <dbReference type="NCBI Taxonomy" id="392033"/>
    <lineage>
        <taxon>Eukaryota</taxon>
        <taxon>Metazoa</taxon>
        <taxon>Spiralia</taxon>
        <taxon>Gnathifera</taxon>
        <taxon>Rotifera</taxon>
        <taxon>Eurotatoria</taxon>
        <taxon>Bdelloidea</taxon>
        <taxon>Philodinida</taxon>
        <taxon>Philodinidae</taxon>
        <taxon>Rotaria</taxon>
    </lineage>
</organism>
<dbReference type="SMART" id="SM00645">
    <property type="entry name" value="Pept_C1"/>
    <property type="match status" value="1"/>
</dbReference>
<dbReference type="InterPro" id="IPR038765">
    <property type="entry name" value="Papain-like_cys_pep_sf"/>
</dbReference>
<dbReference type="GO" id="GO:0008234">
    <property type="term" value="F:cysteine-type peptidase activity"/>
    <property type="evidence" value="ECO:0007669"/>
    <property type="project" value="InterPro"/>
</dbReference>
<keyword evidence="3" id="KW-0732">Signal</keyword>
<reference evidence="5" key="1">
    <citation type="submission" date="2021-02" db="EMBL/GenBank/DDBJ databases">
        <authorList>
            <person name="Nowell W R."/>
        </authorList>
    </citation>
    <scope>NUCLEOTIDE SEQUENCE</scope>
</reference>
<evidence type="ECO:0000313" key="6">
    <source>
        <dbReference type="EMBL" id="CAF1140754.1"/>
    </source>
</evidence>
<dbReference type="GO" id="GO:0006508">
    <property type="term" value="P:proteolysis"/>
    <property type="evidence" value="ECO:0007669"/>
    <property type="project" value="InterPro"/>
</dbReference>
<dbReference type="SUPFAM" id="SSF54001">
    <property type="entry name" value="Cysteine proteinases"/>
    <property type="match status" value="1"/>
</dbReference>
<evidence type="ECO:0000256" key="2">
    <source>
        <dbReference type="SAM" id="Phobius"/>
    </source>
</evidence>
<evidence type="ECO:0000256" key="3">
    <source>
        <dbReference type="SAM" id="SignalP"/>
    </source>
</evidence>
<sequence length="1144" mass="129209">MHHKHTYTMFFVVLYMFNIIQATHFRGSMISWRIINESSSTVLVEILQRHAWRYDAYTPLCTGTTIANGQPTLGASSYNIICVSNCPTGLTTLGSVLVPCTGYNIGEQYAMGEGRFTLNIRRNSSFVATFNNSAWFNLVTGVNLAWSVAVQIQTYKRVDTGWYNNAPIITMLPIYRLRNKISYSIKINVADNDFDPYICLWCKGSIQCGGLSNSVPGGIIDNYGCYLNFTPNTTGYYAAALTIEDFVILPINISSTSYLSQVPIQFVFHVYDSSYPCVTGPIYIGDLVPDICIYLSVGATYTTRVRFEVQCTNATVQSIISVNPTGLLTTSIQQDPFDRKIFAFLANFTSNAQQVGQNLFCFSAVDSIGNQGDSTCLRFAVSSQTSSLQPLYRLNATRYPMGTVSKTTSIWTILTGTRVYQRPTTETYIRFKRTSDSVDFYALNAMTATANVFYLNDRIVINSTVVWTPGTHFYIYFDAGVLAEANTCSKEAMPISDPNFWPFDIPYETTTTSTSSTITTSISTTTTARTIPTHRTLGTSTTTTSTTTSTKTATKTISATTTSTRTVRLTNSIPISAIVGITLTCLFICALLIWIIGSIIRVVLIRLLLLKYGLRQQILSIDSLSTPDLFYDLTKNDHITSTVQYKLATRHRRQQSISEYSTFSNATSIQNNLIQVQKSLKKRKQILSLNFNLKSSNLKEQTTMPFKTFLTNKRNLQRFRLNGLVPSSHLPHKRELCQEFCDHRIYGAQQLPPKVDLRPYMTPVEDQSKTGSCAANCLAGAYEYLTKKANGRDTDISRLFIYYNARVKDQKAEKVIDSGCTMTSAIEALEEFGTCLESIWPYDISRVNTRPTNQAYREARNHKITEAFRINVNLSEMKSCLAQGFPFAFGLRLYASFDKAATTGVVPIPKVGESRRKTDASHALLAVGYSDQSKAFIVRNSWGAHWGDNGYCFMPYEYVTNPSLCFDVWTIHKLATDDFGRAHWDIYDMTNYVLAGRSNDVNNGFDDNDHVIETFDENDKFNDYDDDDNNSDYDRQGGFNYPWNQYQDYGGNNYWQNNIVDRYQEPFRGYPGSENFPHSPFDYFREDNNINAHGGYPGFDRFMNNSPNFFNNQFIPPPPYPPHQPYGQSYGYDGPFNNYFNPYF</sequence>